<dbReference type="GO" id="GO:0140662">
    <property type="term" value="F:ATP-dependent protein folding chaperone"/>
    <property type="evidence" value="ECO:0007669"/>
    <property type="project" value="InterPro"/>
</dbReference>
<keyword evidence="4" id="KW-0732">Signal</keyword>
<dbReference type="Pfam" id="PF00012">
    <property type="entry name" value="HSP70"/>
    <property type="match status" value="1"/>
</dbReference>
<proteinExistence type="inferred from homology"/>
<dbReference type="SUPFAM" id="SSF100920">
    <property type="entry name" value="Heat shock protein 70kD (HSP70), peptide-binding domain"/>
    <property type="match status" value="1"/>
</dbReference>
<comment type="caution">
    <text evidence="5">The sequence shown here is derived from an EMBL/GenBank/DDBJ whole genome shotgun (WGS) entry which is preliminary data.</text>
</comment>
<reference evidence="5" key="1">
    <citation type="submission" date="2018-11" db="EMBL/GenBank/DDBJ databases">
        <authorList>
            <consortium name="Pathogen Informatics"/>
        </authorList>
    </citation>
    <scope>NUCLEOTIDE SEQUENCE</scope>
</reference>
<dbReference type="InterPro" id="IPR013126">
    <property type="entry name" value="Hsp_70_fam"/>
</dbReference>
<sequence length="410" mass="44664">MGERDAGNLCWAYWPLDLLSAWAAVSDSVVVRSSAIRDSSPSCFHPMTTLASSHHGSFNLNFPVPQAKPCRPDSDWPCVGTSSPDPVGRQDRLHLQPGWMICVEQFVRADSFHHSCLMRYFALMISPLLVLWPKPNRAGVLAGEVTEVLLLDVTPLSLGIETLGGLMTRLIGRNSTIPTKKSQVFSTAIDGQTQVAIRVYQGERDVASGNKLLGEFSLVDIPPAPRGVPQIEVTFDIDANGIVHVSARDKGSGRAQQIVLRPGSTQEVVGDKSACDACPTETPGGLSSKQVDLLVEQAAASHEADAKRRLMVEAITRADALLEEVELRCREFCDQLKPAPMKQLLARVAALRSQIARPIKTSRVEEEEESKGTTMVPDLETALKAGIDPESLEKTLEEIKQEALILFKNA</sequence>
<evidence type="ECO:0000256" key="2">
    <source>
        <dbReference type="ARBA" id="ARBA00022741"/>
    </source>
</evidence>
<feature type="chain" id="PRO_5018552134" evidence="4">
    <location>
        <begin position="24"/>
        <end position="410"/>
    </location>
</feature>
<dbReference type="GO" id="GO:0005524">
    <property type="term" value="F:ATP binding"/>
    <property type="evidence" value="ECO:0007669"/>
    <property type="project" value="UniProtKB-KW"/>
</dbReference>
<keyword evidence="6" id="KW-1185">Reference proteome</keyword>
<dbReference type="EMBL" id="CAAALY010247278">
    <property type="protein sequence ID" value="VEL34252.1"/>
    <property type="molecule type" value="Genomic_DNA"/>
</dbReference>
<dbReference type="Proteomes" id="UP000784294">
    <property type="component" value="Unassembled WGS sequence"/>
</dbReference>
<evidence type="ECO:0000256" key="4">
    <source>
        <dbReference type="SAM" id="SignalP"/>
    </source>
</evidence>
<dbReference type="PANTHER" id="PTHR19375">
    <property type="entry name" value="HEAT SHOCK PROTEIN 70KDA"/>
    <property type="match status" value="1"/>
</dbReference>
<evidence type="ECO:0000256" key="3">
    <source>
        <dbReference type="ARBA" id="ARBA00022840"/>
    </source>
</evidence>
<organism evidence="5 6">
    <name type="scientific">Protopolystoma xenopodis</name>
    <dbReference type="NCBI Taxonomy" id="117903"/>
    <lineage>
        <taxon>Eukaryota</taxon>
        <taxon>Metazoa</taxon>
        <taxon>Spiralia</taxon>
        <taxon>Lophotrochozoa</taxon>
        <taxon>Platyhelminthes</taxon>
        <taxon>Monogenea</taxon>
        <taxon>Polyopisthocotylea</taxon>
        <taxon>Polystomatidea</taxon>
        <taxon>Polystomatidae</taxon>
        <taxon>Protopolystoma</taxon>
    </lineage>
</organism>
<keyword evidence="3" id="KW-0067">ATP-binding</keyword>
<keyword evidence="2" id="KW-0547">Nucleotide-binding</keyword>
<gene>
    <name evidence="5" type="ORF">PXEA_LOCUS27692</name>
</gene>
<dbReference type="InterPro" id="IPR029047">
    <property type="entry name" value="HSP70_peptide-bd_sf"/>
</dbReference>
<protein>
    <submittedName>
        <fullName evidence="5">Uncharacterized protein</fullName>
    </submittedName>
</protein>
<evidence type="ECO:0000256" key="1">
    <source>
        <dbReference type="ARBA" id="ARBA00007381"/>
    </source>
</evidence>
<dbReference type="Gene3D" id="2.60.34.10">
    <property type="entry name" value="Substrate Binding Domain Of DNAk, Chain A, domain 1"/>
    <property type="match status" value="1"/>
</dbReference>
<comment type="similarity">
    <text evidence="1">Belongs to the heat shock protein 70 family.</text>
</comment>
<dbReference type="FunFam" id="2.60.34.10:FF:000006">
    <property type="entry name" value="Heat shock protein cognate 5"/>
    <property type="match status" value="1"/>
</dbReference>
<evidence type="ECO:0000313" key="5">
    <source>
        <dbReference type="EMBL" id="VEL34252.1"/>
    </source>
</evidence>
<accession>A0A3S5AWX9</accession>
<evidence type="ECO:0000313" key="6">
    <source>
        <dbReference type="Proteomes" id="UP000784294"/>
    </source>
</evidence>
<feature type="signal peptide" evidence="4">
    <location>
        <begin position="1"/>
        <end position="23"/>
    </location>
</feature>
<dbReference type="OrthoDB" id="2401965at2759"/>
<name>A0A3S5AWX9_9PLAT</name>
<dbReference type="AlphaFoldDB" id="A0A3S5AWX9"/>
<dbReference type="PRINTS" id="PR00301">
    <property type="entry name" value="HEATSHOCK70"/>
</dbReference>